<organism evidence="1 2">
    <name type="scientific">Stephania cephalantha</name>
    <dbReference type="NCBI Taxonomy" id="152367"/>
    <lineage>
        <taxon>Eukaryota</taxon>
        <taxon>Viridiplantae</taxon>
        <taxon>Streptophyta</taxon>
        <taxon>Embryophyta</taxon>
        <taxon>Tracheophyta</taxon>
        <taxon>Spermatophyta</taxon>
        <taxon>Magnoliopsida</taxon>
        <taxon>Ranunculales</taxon>
        <taxon>Menispermaceae</taxon>
        <taxon>Menispermoideae</taxon>
        <taxon>Cissampelideae</taxon>
        <taxon>Stephania</taxon>
    </lineage>
</organism>
<protein>
    <submittedName>
        <fullName evidence="1">Uncharacterized protein</fullName>
    </submittedName>
</protein>
<sequence length="151" mass="16876">MMMTALTGWQDVRYHVPSVSTHEMVSRAGRGMQMDKLLFAPKCLWSSHTSTSVRRWRTGNGSGNLSLHLDPRCTTIDEQAGQRKNQRLPLSQRLQHLITLNIPHKCLHGSPSSVARVCDSSEGVKVVEHAFRLNELGSVNNFLARPFQVGS</sequence>
<dbReference type="EMBL" id="JBBNAG010000011">
    <property type="protein sequence ID" value="KAK9093730.1"/>
    <property type="molecule type" value="Genomic_DNA"/>
</dbReference>
<evidence type="ECO:0000313" key="2">
    <source>
        <dbReference type="Proteomes" id="UP001419268"/>
    </source>
</evidence>
<accession>A0AAP0EHT2</accession>
<reference evidence="1 2" key="1">
    <citation type="submission" date="2024-01" db="EMBL/GenBank/DDBJ databases">
        <title>Genome assemblies of Stephania.</title>
        <authorList>
            <person name="Yang L."/>
        </authorList>
    </citation>
    <scope>NUCLEOTIDE SEQUENCE [LARGE SCALE GENOMIC DNA]</scope>
    <source>
        <strain evidence="1">JXDWG</strain>
        <tissue evidence="1">Leaf</tissue>
    </source>
</reference>
<dbReference type="Proteomes" id="UP001419268">
    <property type="component" value="Unassembled WGS sequence"/>
</dbReference>
<keyword evidence="2" id="KW-1185">Reference proteome</keyword>
<name>A0AAP0EHT2_9MAGN</name>
<proteinExistence type="predicted"/>
<evidence type="ECO:0000313" key="1">
    <source>
        <dbReference type="EMBL" id="KAK9093730.1"/>
    </source>
</evidence>
<comment type="caution">
    <text evidence="1">The sequence shown here is derived from an EMBL/GenBank/DDBJ whole genome shotgun (WGS) entry which is preliminary data.</text>
</comment>
<dbReference type="AlphaFoldDB" id="A0AAP0EHT2"/>
<gene>
    <name evidence="1" type="ORF">Scep_025199</name>
</gene>